<dbReference type="RefSeq" id="WP_013037889.1">
    <property type="nucleotide sequence ID" value="NC_014002.1"/>
</dbReference>
<evidence type="ECO:0000313" key="13">
    <source>
        <dbReference type="Proteomes" id="UP000001059"/>
    </source>
</evidence>
<organism evidence="12 13">
    <name type="scientific">Methanohalophilus mahii (strain ATCC 35705 / DSM 5219 / SLP)</name>
    <dbReference type="NCBI Taxonomy" id="547558"/>
    <lineage>
        <taxon>Archaea</taxon>
        <taxon>Methanobacteriati</taxon>
        <taxon>Methanobacteriota</taxon>
        <taxon>Stenosarchaea group</taxon>
        <taxon>Methanomicrobia</taxon>
        <taxon>Methanosarcinales</taxon>
        <taxon>Methanosarcinaceae</taxon>
        <taxon>Methanohalophilus</taxon>
    </lineage>
</organism>
<dbReference type="GO" id="GO:0007035">
    <property type="term" value="P:vacuolar acidification"/>
    <property type="evidence" value="ECO:0007669"/>
    <property type="project" value="TreeGrafter"/>
</dbReference>
<dbReference type="HOGENOM" id="CLU_025558_2_1_2"/>
<dbReference type="STRING" id="547558.Mmah_1449"/>
<dbReference type="PANTHER" id="PTHR11629:SF63">
    <property type="entry name" value="V-TYPE PROTON ATPASE SUBUNIT A"/>
    <property type="match status" value="1"/>
</dbReference>
<reference evidence="12 13" key="1">
    <citation type="submission" date="2010-03" db="EMBL/GenBank/DDBJ databases">
        <title>The complete genome of Methanohalophilus mahii DSM 5219.</title>
        <authorList>
            <consortium name="US DOE Joint Genome Institute (JGI-PGF)"/>
            <person name="Lucas S."/>
            <person name="Copeland A."/>
            <person name="Lapidus A."/>
            <person name="Glavina del Rio T."/>
            <person name="Dalin E."/>
            <person name="Tice H."/>
            <person name="Bruce D."/>
            <person name="Goodwin L."/>
            <person name="Pitluck S."/>
            <person name="Kyrpides N."/>
            <person name="Mavromatis K."/>
            <person name="Ivanova N."/>
            <person name="Lykidis A."/>
            <person name="Saunders E."/>
            <person name="Brettin T."/>
            <person name="Detter J.C."/>
            <person name="Han C."/>
            <person name="Land M."/>
            <person name="Hauser L."/>
            <person name="Markowitz V."/>
            <person name="Cheng J.-F."/>
            <person name="Hugenholtz P."/>
            <person name="Woyke T."/>
            <person name="Wu D."/>
            <person name="Spring S."/>
            <person name="Schneider S."/>
            <person name="Schroeder M."/>
            <person name="Klenk H.-P."/>
            <person name="Eisen J.A."/>
        </authorList>
    </citation>
    <scope>NUCLEOTIDE SEQUENCE [LARGE SCALE GENOMIC DNA]</scope>
    <source>
        <strain evidence="13">ATCC 35705 / DSM 5219 / SLP</strain>
    </source>
</reference>
<dbReference type="Proteomes" id="UP000001059">
    <property type="component" value="Chromosome"/>
</dbReference>
<evidence type="ECO:0000256" key="9">
    <source>
        <dbReference type="ARBA" id="ARBA00068671"/>
    </source>
</evidence>
<evidence type="ECO:0000256" key="2">
    <source>
        <dbReference type="ARBA" id="ARBA00009904"/>
    </source>
</evidence>
<evidence type="ECO:0000313" key="12">
    <source>
        <dbReference type="EMBL" id="ADE36947.1"/>
    </source>
</evidence>
<protein>
    <recommendedName>
        <fullName evidence="9 10">A-type ATP synthase subunit I</fullName>
    </recommendedName>
</protein>
<evidence type="ECO:0000256" key="3">
    <source>
        <dbReference type="ARBA" id="ARBA00022448"/>
    </source>
</evidence>
<dbReference type="Pfam" id="PF01496">
    <property type="entry name" value="V_ATPase_I"/>
    <property type="match status" value="2"/>
</dbReference>
<keyword evidence="5 10" id="KW-1133">Transmembrane helix</keyword>
<feature type="transmembrane region" description="Helical" evidence="10">
    <location>
        <begin position="516"/>
        <end position="534"/>
    </location>
</feature>
<comment type="subcellular location">
    <subcellularLocation>
        <location evidence="1">Membrane</location>
        <topology evidence="1">Multi-pass membrane protein</topology>
    </subcellularLocation>
</comment>
<evidence type="ECO:0000256" key="7">
    <source>
        <dbReference type="ARBA" id="ARBA00023136"/>
    </source>
</evidence>
<accession>D5E709</accession>
<dbReference type="KEGG" id="mmh:Mmah_1449"/>
<dbReference type="GO" id="GO:0051117">
    <property type="term" value="F:ATPase binding"/>
    <property type="evidence" value="ECO:0007669"/>
    <property type="project" value="TreeGrafter"/>
</dbReference>
<dbReference type="GeneID" id="8983622"/>
<keyword evidence="6 10" id="KW-0406">Ion transport</keyword>
<dbReference type="OrthoDB" id="85892at2157"/>
<gene>
    <name evidence="12" type="ordered locus">Mmah_1449</name>
</gene>
<dbReference type="Gene3D" id="1.20.1460.20">
    <property type="match status" value="1"/>
</dbReference>
<dbReference type="Gene3D" id="3.30.70.2170">
    <property type="match status" value="1"/>
</dbReference>
<name>D5E709_METMS</name>
<comment type="similarity">
    <text evidence="2 10">Belongs to the V-ATPase 116 kDa subunit family.</text>
</comment>
<feature type="coiled-coil region" evidence="11">
    <location>
        <begin position="86"/>
        <end position="120"/>
    </location>
</feature>
<feature type="transmembrane region" description="Helical" evidence="10">
    <location>
        <begin position="608"/>
        <end position="633"/>
    </location>
</feature>
<evidence type="ECO:0000256" key="6">
    <source>
        <dbReference type="ARBA" id="ARBA00023065"/>
    </source>
</evidence>
<dbReference type="Gene3D" id="3.30.70.2750">
    <property type="match status" value="1"/>
</dbReference>
<feature type="transmembrane region" description="Helical" evidence="10">
    <location>
        <begin position="578"/>
        <end position="596"/>
    </location>
</feature>
<comment type="function">
    <text evidence="8">Component of the A-type ATP synthase that produces ATP from ADP in the presence of a proton gradient across the membrane.</text>
</comment>
<evidence type="ECO:0000256" key="8">
    <source>
        <dbReference type="ARBA" id="ARBA00059506"/>
    </source>
</evidence>
<dbReference type="PANTHER" id="PTHR11629">
    <property type="entry name" value="VACUOLAR PROTON ATPASES"/>
    <property type="match status" value="1"/>
</dbReference>
<feature type="transmembrane region" description="Helical" evidence="10">
    <location>
        <begin position="346"/>
        <end position="375"/>
    </location>
</feature>
<evidence type="ECO:0000256" key="10">
    <source>
        <dbReference type="RuleBase" id="RU361189"/>
    </source>
</evidence>
<keyword evidence="4 10" id="KW-0812">Transmembrane</keyword>
<dbReference type="NCBIfam" id="NF004430">
    <property type="entry name" value="PRK05771.2-4"/>
    <property type="match status" value="1"/>
</dbReference>
<keyword evidence="3 10" id="KW-0813">Transport</keyword>
<feature type="transmembrane region" description="Helical" evidence="10">
    <location>
        <begin position="540"/>
        <end position="557"/>
    </location>
</feature>
<keyword evidence="7 10" id="KW-0472">Membrane</keyword>
<evidence type="ECO:0000256" key="5">
    <source>
        <dbReference type="ARBA" id="ARBA00022989"/>
    </source>
</evidence>
<evidence type="ECO:0000256" key="4">
    <source>
        <dbReference type="ARBA" id="ARBA00022692"/>
    </source>
</evidence>
<keyword evidence="11" id="KW-0175">Coiled coil</keyword>
<evidence type="ECO:0000256" key="1">
    <source>
        <dbReference type="ARBA" id="ARBA00004141"/>
    </source>
</evidence>
<sequence>MLKPKSMTRAVIVGHKEVLDETVETLHDINIFHIEEYNEEDSTFKIGKPFENAGDVSKKLVQLRSISSFLGIKPKEVPKQDTKVLWAELDEKLATLENEIDEKTEEKNSYETRLKELDSLIKDLKPFVSIPIDLKNYRGYENLSVFAGTVKGDISSELSAITNDYELEFDPDTLAIALFVRKDKEDIVAEMLADNEFREIRVPDMDGISSEIIADLESEKNTINEKISSLEKSISDIKERYSDFILASDEILSIESQKSEVPLRIATSEHTFVIDGWVPSDEYNKLTRTLESSTGGRVFVSKQEVSEEEEEDVPVEYNNSGTTKPFESIMNLYTRPNYKELDPTSLIFIFFPLFYGMILGDVGYALVLLALALGIKKYVNIESLRPLMDILIYCQISALIFGILYGEAFAISLATTHIGVPPWSPEPLLNDVFGISLANTVHLDPGYAPGLIPGFETIHLFESPISGEMVTFPYHRPDAVMTLLVISSIIGVMHINLGYILGFINENNKHGFMAALLEKGSWIVIEIGIVLTVLGYLDYLPIAIGAAIFLIGVLMLVKGEGIKGPIELPSLLSNVLSYTRIGAVGLSSIYIGYTVNQIAFEMLMPDSLGIMAIFALIVFIFGHALNSVLSIIAPGLHALRLQYVEFFNKFYEGGGKKYSPFGYIRKYTEE</sequence>
<dbReference type="AlphaFoldDB" id="D5E709"/>
<feature type="transmembrane region" description="Helical" evidence="10">
    <location>
        <begin position="479"/>
        <end position="504"/>
    </location>
</feature>
<evidence type="ECO:0000256" key="11">
    <source>
        <dbReference type="SAM" id="Coils"/>
    </source>
</evidence>
<dbReference type="GO" id="GO:0016471">
    <property type="term" value="C:vacuolar proton-transporting V-type ATPase complex"/>
    <property type="evidence" value="ECO:0007669"/>
    <property type="project" value="TreeGrafter"/>
</dbReference>
<dbReference type="InterPro" id="IPR002490">
    <property type="entry name" value="V-ATPase_116kDa_su"/>
</dbReference>
<feature type="coiled-coil region" evidence="11">
    <location>
        <begin position="213"/>
        <end position="240"/>
    </location>
</feature>
<dbReference type="GO" id="GO:0046961">
    <property type="term" value="F:proton-transporting ATPase activity, rotational mechanism"/>
    <property type="evidence" value="ECO:0007669"/>
    <property type="project" value="InterPro"/>
</dbReference>
<proteinExistence type="inferred from homology"/>
<dbReference type="GO" id="GO:0033179">
    <property type="term" value="C:proton-transporting V-type ATPase, V0 domain"/>
    <property type="evidence" value="ECO:0007669"/>
    <property type="project" value="InterPro"/>
</dbReference>
<dbReference type="EMBL" id="CP001994">
    <property type="protein sequence ID" value="ADE36947.1"/>
    <property type="molecule type" value="Genomic_DNA"/>
</dbReference>
<keyword evidence="13" id="KW-1185">Reference proteome</keyword>